<keyword evidence="1" id="KW-0812">Transmembrane</keyword>
<gene>
    <name evidence="2" type="ORF">K7C98_10380</name>
</gene>
<dbReference type="Proteomes" id="UP001139031">
    <property type="component" value="Unassembled WGS sequence"/>
</dbReference>
<organism evidence="2 3">
    <name type="scientific">Nannocystis pusilla</name>
    <dbReference type="NCBI Taxonomy" id="889268"/>
    <lineage>
        <taxon>Bacteria</taxon>
        <taxon>Pseudomonadati</taxon>
        <taxon>Myxococcota</taxon>
        <taxon>Polyangia</taxon>
        <taxon>Nannocystales</taxon>
        <taxon>Nannocystaceae</taxon>
        <taxon>Nannocystis</taxon>
    </lineage>
</organism>
<feature type="transmembrane region" description="Helical" evidence="1">
    <location>
        <begin position="43"/>
        <end position="64"/>
    </location>
</feature>
<keyword evidence="1" id="KW-0472">Membrane</keyword>
<comment type="caution">
    <text evidence="2">The sequence shown here is derived from an EMBL/GenBank/DDBJ whole genome shotgun (WGS) entry which is preliminary data.</text>
</comment>
<dbReference type="RefSeq" id="WP_224191441.1">
    <property type="nucleotide sequence ID" value="NZ_JAIRAU010000008.1"/>
</dbReference>
<dbReference type="EMBL" id="JAIRAU010000008">
    <property type="protein sequence ID" value="MBZ5709669.1"/>
    <property type="molecule type" value="Genomic_DNA"/>
</dbReference>
<keyword evidence="3" id="KW-1185">Reference proteome</keyword>
<sequence>MATTEFISEARERLGTIRSAQREWYSALSFDLARTRNSMRLKVLALTGVLAVTAGGSLAFQWAARK</sequence>
<name>A0ABS7TN60_9BACT</name>
<evidence type="ECO:0000313" key="3">
    <source>
        <dbReference type="Proteomes" id="UP001139031"/>
    </source>
</evidence>
<keyword evidence="1" id="KW-1133">Transmembrane helix</keyword>
<reference evidence="2" key="1">
    <citation type="submission" date="2021-08" db="EMBL/GenBank/DDBJ databases">
        <authorList>
            <person name="Stevens D.C."/>
        </authorList>
    </citation>
    <scope>NUCLEOTIDE SEQUENCE</scope>
    <source>
        <strain evidence="2">DSM 53165</strain>
    </source>
</reference>
<evidence type="ECO:0000256" key="1">
    <source>
        <dbReference type="SAM" id="Phobius"/>
    </source>
</evidence>
<protein>
    <submittedName>
        <fullName evidence="2">Uncharacterized protein</fullName>
    </submittedName>
</protein>
<proteinExistence type="predicted"/>
<evidence type="ECO:0000313" key="2">
    <source>
        <dbReference type="EMBL" id="MBZ5709669.1"/>
    </source>
</evidence>
<accession>A0ABS7TN60</accession>